<feature type="domain" description="Arabidopsis retrotransposon Orf1 C-terminal" evidence="1">
    <location>
        <begin position="17"/>
        <end position="76"/>
    </location>
</feature>
<accession>A0A9D5ANW4</accession>
<protein>
    <recommendedName>
        <fullName evidence="1">Arabidopsis retrotransposon Orf1 C-terminal domain-containing protein</fullName>
    </recommendedName>
</protein>
<evidence type="ECO:0000313" key="2">
    <source>
        <dbReference type="EMBL" id="KAI5414126.1"/>
    </source>
</evidence>
<dbReference type="AlphaFoldDB" id="A0A9D5ANW4"/>
<keyword evidence="3" id="KW-1185">Reference proteome</keyword>
<dbReference type="Pfam" id="PF03078">
    <property type="entry name" value="ATHILA"/>
    <property type="match status" value="1"/>
</dbReference>
<organism evidence="2 3">
    <name type="scientific">Pisum sativum</name>
    <name type="common">Garden pea</name>
    <name type="synonym">Lathyrus oleraceus</name>
    <dbReference type="NCBI Taxonomy" id="3888"/>
    <lineage>
        <taxon>Eukaryota</taxon>
        <taxon>Viridiplantae</taxon>
        <taxon>Streptophyta</taxon>
        <taxon>Embryophyta</taxon>
        <taxon>Tracheophyta</taxon>
        <taxon>Spermatophyta</taxon>
        <taxon>Magnoliopsida</taxon>
        <taxon>eudicotyledons</taxon>
        <taxon>Gunneridae</taxon>
        <taxon>Pentapetalae</taxon>
        <taxon>rosids</taxon>
        <taxon>fabids</taxon>
        <taxon>Fabales</taxon>
        <taxon>Fabaceae</taxon>
        <taxon>Papilionoideae</taxon>
        <taxon>50 kb inversion clade</taxon>
        <taxon>NPAAA clade</taxon>
        <taxon>Hologalegina</taxon>
        <taxon>IRL clade</taxon>
        <taxon>Fabeae</taxon>
        <taxon>Lathyrus</taxon>
    </lineage>
</organism>
<gene>
    <name evidence="2" type="ORF">KIW84_058319</name>
</gene>
<dbReference type="EMBL" id="JAMSHJ010000005">
    <property type="protein sequence ID" value="KAI5414126.1"/>
    <property type="molecule type" value="Genomic_DNA"/>
</dbReference>
<evidence type="ECO:0000313" key="3">
    <source>
        <dbReference type="Proteomes" id="UP001058974"/>
    </source>
</evidence>
<dbReference type="Proteomes" id="UP001058974">
    <property type="component" value="Chromosome 5"/>
</dbReference>
<dbReference type="InterPro" id="IPR004312">
    <property type="entry name" value="ATHILA_Orf1_C"/>
</dbReference>
<evidence type="ECO:0000259" key="1">
    <source>
        <dbReference type="Pfam" id="PF03078"/>
    </source>
</evidence>
<proteinExistence type="predicted"/>
<comment type="caution">
    <text evidence="2">The sequence shown here is derived from an EMBL/GenBank/DDBJ whole genome shotgun (WGS) entry which is preliminary data.</text>
</comment>
<dbReference type="Gramene" id="Psat05G0831900-T1">
    <property type="protein sequence ID" value="KAI5414126.1"/>
    <property type="gene ID" value="KIW84_058319"/>
</dbReference>
<name>A0A9D5ANW4_PEA</name>
<sequence length="137" mass="16151">MRIIFKNDIQRSRYEELAERIISSTKYTDFPSLIALGLRDGVHYMLNHMSWDHFFVVKHPTYKNLNLEFLRCRRLKICCCELVCCLAPFWMPFGAVYYADNGATVCLLNFDMAWLGVVRKSSWNCLEHHGYGMEIEL</sequence>
<reference evidence="2 3" key="1">
    <citation type="journal article" date="2022" name="Nat. Genet.">
        <title>Improved pea reference genome and pan-genome highlight genomic features and evolutionary characteristics.</title>
        <authorList>
            <person name="Yang T."/>
            <person name="Liu R."/>
            <person name="Luo Y."/>
            <person name="Hu S."/>
            <person name="Wang D."/>
            <person name="Wang C."/>
            <person name="Pandey M.K."/>
            <person name="Ge S."/>
            <person name="Xu Q."/>
            <person name="Li N."/>
            <person name="Li G."/>
            <person name="Huang Y."/>
            <person name="Saxena R.K."/>
            <person name="Ji Y."/>
            <person name="Li M."/>
            <person name="Yan X."/>
            <person name="He Y."/>
            <person name="Liu Y."/>
            <person name="Wang X."/>
            <person name="Xiang C."/>
            <person name="Varshney R.K."/>
            <person name="Ding H."/>
            <person name="Gao S."/>
            <person name="Zong X."/>
        </authorList>
    </citation>
    <scope>NUCLEOTIDE SEQUENCE [LARGE SCALE GENOMIC DNA]</scope>
    <source>
        <strain evidence="2 3">cv. Zhongwan 6</strain>
    </source>
</reference>